<dbReference type="RefSeq" id="WP_064275517.1">
    <property type="nucleotide sequence ID" value="NZ_LUTU01000018.1"/>
</dbReference>
<dbReference type="EMBL" id="LUTU01000018">
    <property type="protein sequence ID" value="OAJ66267.1"/>
    <property type="molecule type" value="Genomic_DNA"/>
</dbReference>
<evidence type="ECO:0000313" key="2">
    <source>
        <dbReference type="Proteomes" id="UP000077786"/>
    </source>
</evidence>
<proteinExistence type="predicted"/>
<gene>
    <name evidence="1" type="ORF">A0123_03120</name>
</gene>
<dbReference type="InterPro" id="IPR007739">
    <property type="entry name" value="RgpF"/>
</dbReference>
<dbReference type="Pfam" id="PF05045">
    <property type="entry name" value="RgpF"/>
    <property type="match status" value="1"/>
</dbReference>
<protein>
    <submittedName>
        <fullName evidence="1">LPS biosynthesis protein</fullName>
    </submittedName>
</protein>
<dbReference type="OrthoDB" id="8849801at2"/>
<dbReference type="Proteomes" id="UP000077786">
    <property type="component" value="Unassembled WGS sequence"/>
</dbReference>
<organism evidence="1 2">
    <name type="scientific">Gluconobacter cerinus</name>
    <dbReference type="NCBI Taxonomy" id="38307"/>
    <lineage>
        <taxon>Bacteria</taxon>
        <taxon>Pseudomonadati</taxon>
        <taxon>Pseudomonadota</taxon>
        <taxon>Alphaproteobacteria</taxon>
        <taxon>Acetobacterales</taxon>
        <taxon>Acetobacteraceae</taxon>
        <taxon>Gluconobacter</taxon>
    </lineage>
</organism>
<reference evidence="1 2" key="1">
    <citation type="submission" date="2016-03" db="EMBL/GenBank/DDBJ databases">
        <title>Draft genome sequence of Gluconobacter cerinus strain CECT 9110.</title>
        <authorList>
            <person name="Sainz F."/>
            <person name="Mas A."/>
            <person name="Torija M.J."/>
        </authorList>
    </citation>
    <scope>NUCLEOTIDE SEQUENCE [LARGE SCALE GENOMIC DNA]</scope>
    <source>
        <strain evidence="1 2">CECT 9110</strain>
    </source>
</reference>
<comment type="caution">
    <text evidence="1">The sequence shown here is derived from an EMBL/GenBank/DDBJ whole genome shotgun (WGS) entry which is preliminary data.</text>
</comment>
<sequence length="299" mass="33129">MSRSICLFAYHAPAPTLAPHTRHLLDQIAGCGFELHVAVSGLDPNDAEGLTVLQSSFTSGPTPIAATLYPRENSGLDFGAWQDLLNRNCDAGATEILFANDSIFGPMTPLQPIMDNMRAHHSPVWGMVRSEAITAHLQSWFLVMTRETLDHPAIRRVFQQPFNNMSKPEIVLHGELGLGLAIQAAKLEMTASWSSKRGLARLLSLNPMHTDWRTVLHSGQAPFIKTELLRDNPSGVASVHLWRSEIPDKTFFDPDWIALYLANNPPRVQHKKAGFRARLVQALASEDRLRALPALLMGH</sequence>
<evidence type="ECO:0000313" key="1">
    <source>
        <dbReference type="EMBL" id="OAJ66267.1"/>
    </source>
</evidence>
<name>A0A1B6VH16_9PROT</name>
<dbReference type="PATRIC" id="fig|38307.3.peg.3262"/>
<dbReference type="AlphaFoldDB" id="A0A1B6VH16"/>
<accession>A0A1B6VH16</accession>